<dbReference type="PANTHER" id="PTHR10177">
    <property type="entry name" value="CYCLINS"/>
    <property type="match status" value="1"/>
</dbReference>
<keyword evidence="9" id="KW-1185">Reference proteome</keyword>
<organism evidence="7 9">
    <name type="scientific">Trichuris suis</name>
    <name type="common">pig whipworm</name>
    <dbReference type="NCBI Taxonomy" id="68888"/>
    <lineage>
        <taxon>Eukaryota</taxon>
        <taxon>Metazoa</taxon>
        <taxon>Ecdysozoa</taxon>
        <taxon>Nematoda</taxon>
        <taxon>Enoplea</taxon>
        <taxon>Dorylaimia</taxon>
        <taxon>Trichinellida</taxon>
        <taxon>Trichuridae</taxon>
        <taxon>Trichuris</taxon>
    </lineage>
</organism>
<keyword evidence="3" id="KW-0131">Cell cycle</keyword>
<evidence type="ECO:0000256" key="2">
    <source>
        <dbReference type="ARBA" id="ARBA00023127"/>
    </source>
</evidence>
<feature type="transmembrane region" description="Helical" evidence="5">
    <location>
        <begin position="32"/>
        <end position="52"/>
    </location>
</feature>
<dbReference type="Pfam" id="PF00134">
    <property type="entry name" value="Cyclin_N"/>
    <property type="match status" value="1"/>
</dbReference>
<accession>A0A085MG95</accession>
<dbReference type="Proteomes" id="UP000030764">
    <property type="component" value="Unassembled WGS sequence"/>
</dbReference>
<dbReference type="EMBL" id="KL363195">
    <property type="protein sequence ID" value="KFD56241.1"/>
    <property type="molecule type" value="Genomic_DNA"/>
</dbReference>
<evidence type="ECO:0000256" key="4">
    <source>
        <dbReference type="RuleBase" id="RU000383"/>
    </source>
</evidence>
<dbReference type="Pfam" id="PF02984">
    <property type="entry name" value="Cyclin_C"/>
    <property type="match status" value="1"/>
</dbReference>
<evidence type="ECO:0000256" key="3">
    <source>
        <dbReference type="ARBA" id="ARBA00023306"/>
    </source>
</evidence>
<dbReference type="InterPro" id="IPR013763">
    <property type="entry name" value="Cyclin-like_dom"/>
</dbReference>
<evidence type="ECO:0000313" key="8">
    <source>
        <dbReference type="EMBL" id="KFD69098.1"/>
    </source>
</evidence>
<comment type="similarity">
    <text evidence="4">Belongs to the cyclin family.</text>
</comment>
<dbReference type="InterPro" id="IPR048258">
    <property type="entry name" value="Cyclins_cyclin-box"/>
</dbReference>
<evidence type="ECO:0000256" key="1">
    <source>
        <dbReference type="ARBA" id="ARBA00022618"/>
    </source>
</evidence>
<keyword evidence="1" id="KW-0132">Cell division</keyword>
<keyword evidence="5" id="KW-0812">Transmembrane</keyword>
<dbReference type="GO" id="GO:0051301">
    <property type="term" value="P:cell division"/>
    <property type="evidence" value="ECO:0007669"/>
    <property type="project" value="UniProtKB-KW"/>
</dbReference>
<dbReference type="AlphaFoldDB" id="A0A085MG95"/>
<keyword evidence="5" id="KW-1133">Transmembrane helix</keyword>
<dbReference type="CDD" id="cd20516">
    <property type="entry name" value="CYCLIN_CCND_rpt2"/>
    <property type="match status" value="1"/>
</dbReference>
<dbReference type="InterPro" id="IPR039361">
    <property type="entry name" value="Cyclin"/>
</dbReference>
<dbReference type="InterPro" id="IPR006671">
    <property type="entry name" value="Cyclin_N"/>
</dbReference>
<sequence length="412" mass="46978">MAHCAHRPASTIVVVVRGVGCRRSRSRRLSPLVDVVVIVVLVVVVVVVVVLSPSRIGCNCWRSAVEAAVRRKRRKVWKKANFWNQIPVEHPTATQQTCQRSSHFSRSTQMAPSLNNEIRYAVPAEPDLALLTDPTVLSVMFDSEKRIRPVTNYFSTVQVSINHGMRKTLTEWMYEVCEEERCDVEVFPLAVQYLDRFLSTEPIRVDQLQALGTVCMFLASKLLEAQPISAAQLVQYTDYSVMLGDLLSWELLVLNKLDWDTCHLTAHTFIQHYLFRLRLPESTERRLRPQLRLMVALAATEYRFAVLPQSMIAASCLCSAYVNVHPHPGSAESLARRLDQLTTIDSETILMNTRELLAFIWELRQNYVDSKSSRMGATQSQGYLDQQRMANRLAEFCRLVSEPRPQSPYCAH</sequence>
<dbReference type="Gene3D" id="1.10.472.10">
    <property type="entry name" value="Cyclin-like"/>
    <property type="match status" value="2"/>
</dbReference>
<reference evidence="7 9" key="1">
    <citation type="journal article" date="2014" name="Nat. Genet.">
        <title>Genome and transcriptome of the porcine whipworm Trichuris suis.</title>
        <authorList>
            <person name="Jex A.R."/>
            <person name="Nejsum P."/>
            <person name="Schwarz E.M."/>
            <person name="Hu L."/>
            <person name="Young N.D."/>
            <person name="Hall R.S."/>
            <person name="Korhonen P.K."/>
            <person name="Liao S."/>
            <person name="Thamsborg S."/>
            <person name="Xia J."/>
            <person name="Xu P."/>
            <person name="Wang S."/>
            <person name="Scheerlinck J.P."/>
            <person name="Hofmann A."/>
            <person name="Sternberg P.W."/>
            <person name="Wang J."/>
            <person name="Gasser R.B."/>
        </authorList>
    </citation>
    <scope>NUCLEOTIDE SEQUENCE [LARGE SCALE GENOMIC DNA]</scope>
    <source>
        <strain evidence="8">DCEP-RM93F</strain>
        <strain evidence="7">DCEP-RM93M</strain>
    </source>
</reference>
<dbReference type="InterPro" id="IPR036915">
    <property type="entry name" value="Cyclin-like_sf"/>
</dbReference>
<keyword evidence="5" id="KW-0472">Membrane</keyword>
<protein>
    <recommendedName>
        <fullName evidence="6">Cyclin-like domain-containing protein</fullName>
    </recommendedName>
</protein>
<dbReference type="PROSITE" id="PS00292">
    <property type="entry name" value="CYCLINS"/>
    <property type="match status" value="1"/>
</dbReference>
<gene>
    <name evidence="7" type="ORF">M513_03019</name>
    <name evidence="8" type="ORF">M514_03019</name>
</gene>
<evidence type="ECO:0000256" key="5">
    <source>
        <dbReference type="SAM" id="Phobius"/>
    </source>
</evidence>
<dbReference type="InterPro" id="IPR004367">
    <property type="entry name" value="Cyclin_C-dom"/>
</dbReference>
<name>A0A085MG95_9BILA</name>
<dbReference type="FunFam" id="1.10.472.10:FF:000003">
    <property type="entry name" value="G1/S-specific cyclin-D2"/>
    <property type="match status" value="1"/>
</dbReference>
<proteinExistence type="inferred from homology"/>
<dbReference type="SMART" id="SM00385">
    <property type="entry name" value="CYCLIN"/>
    <property type="match status" value="1"/>
</dbReference>
<dbReference type="GO" id="GO:0000278">
    <property type="term" value="P:mitotic cell cycle"/>
    <property type="evidence" value="ECO:0007669"/>
    <property type="project" value="UniProtKB-ARBA"/>
</dbReference>
<dbReference type="Proteomes" id="UP000030758">
    <property type="component" value="Unassembled WGS sequence"/>
</dbReference>
<dbReference type="EMBL" id="KL367498">
    <property type="protein sequence ID" value="KFD69098.1"/>
    <property type="molecule type" value="Genomic_DNA"/>
</dbReference>
<feature type="domain" description="Cyclin-like" evidence="6">
    <location>
        <begin position="171"/>
        <end position="255"/>
    </location>
</feature>
<dbReference type="SUPFAM" id="SSF47954">
    <property type="entry name" value="Cyclin-like"/>
    <property type="match status" value="2"/>
</dbReference>
<evidence type="ECO:0000259" key="6">
    <source>
        <dbReference type="SMART" id="SM00385"/>
    </source>
</evidence>
<keyword evidence="2 4" id="KW-0195">Cyclin</keyword>
<evidence type="ECO:0000313" key="9">
    <source>
        <dbReference type="Proteomes" id="UP000030764"/>
    </source>
</evidence>
<evidence type="ECO:0000313" key="7">
    <source>
        <dbReference type="EMBL" id="KFD56241.1"/>
    </source>
</evidence>